<reference evidence="2" key="1">
    <citation type="journal article" date="2019" name="Int. J. Syst. Evol. Microbiol.">
        <title>The Global Catalogue of Microorganisms (GCM) 10K type strain sequencing project: providing services to taxonomists for standard genome sequencing and annotation.</title>
        <authorList>
            <consortium name="The Broad Institute Genomics Platform"/>
            <consortium name="The Broad Institute Genome Sequencing Center for Infectious Disease"/>
            <person name="Wu L."/>
            <person name="Ma J."/>
        </authorList>
    </citation>
    <scope>NUCLEOTIDE SEQUENCE [LARGE SCALE GENOMIC DNA]</scope>
    <source>
        <strain evidence="2">JCM 16601</strain>
    </source>
</reference>
<gene>
    <name evidence="1" type="ORF">GCM10022210_52650</name>
</gene>
<proteinExistence type="predicted"/>
<evidence type="ECO:0000313" key="2">
    <source>
        <dbReference type="Proteomes" id="UP001500742"/>
    </source>
</evidence>
<dbReference type="RefSeq" id="WP_259097410.1">
    <property type="nucleotide sequence ID" value="NZ_BAAAZC010000049.1"/>
</dbReference>
<accession>A0ABP7R4F8</accession>
<name>A0ABP7R4F8_9SPHI</name>
<dbReference type="Proteomes" id="UP001500742">
    <property type="component" value="Unassembled WGS sequence"/>
</dbReference>
<comment type="caution">
    <text evidence="1">The sequence shown here is derived from an EMBL/GenBank/DDBJ whole genome shotgun (WGS) entry which is preliminary data.</text>
</comment>
<organism evidence="1 2">
    <name type="scientific">Mucilaginibacter dorajii</name>
    <dbReference type="NCBI Taxonomy" id="692994"/>
    <lineage>
        <taxon>Bacteria</taxon>
        <taxon>Pseudomonadati</taxon>
        <taxon>Bacteroidota</taxon>
        <taxon>Sphingobacteriia</taxon>
        <taxon>Sphingobacteriales</taxon>
        <taxon>Sphingobacteriaceae</taxon>
        <taxon>Mucilaginibacter</taxon>
    </lineage>
</organism>
<keyword evidence="2" id="KW-1185">Reference proteome</keyword>
<dbReference type="EMBL" id="BAAAZC010000049">
    <property type="protein sequence ID" value="GAA3992433.1"/>
    <property type="molecule type" value="Genomic_DNA"/>
</dbReference>
<protein>
    <submittedName>
        <fullName evidence="1">Uncharacterized protein</fullName>
    </submittedName>
</protein>
<evidence type="ECO:0000313" key="1">
    <source>
        <dbReference type="EMBL" id="GAA3992433.1"/>
    </source>
</evidence>
<sequence length="52" mass="6169">MAVHNHIIKKIKNTSHEVIVQFNIEDTGVGVYYYFAQKKEKWWLVFVKDASD</sequence>